<sequence length="558" mass="63353">MIHRQNHRAPYHSTSHVGAFPIQQIVAPSIIRVANSDHQQTRRSRKGRLPETSMVELQPEKKRRAVHNWQPTGHIVIGREELFLAKCGFSKNIGGGKVRRDAKERIWQAKCHQCEFRKRLVPLGESRYREEVTSEIPDHTCERRNCSEEAFPEVATNEAPQSTIFCRREYRNSDRIEVECGEAFHLTGVDADTARTLETAAPKCALYFNMIRDEATRNGYWNRIKNGEYTQQIWSASGNRFELSPHGSWWWGSGLQGVVGCEEKAPWYKTVQQLAQNIGMCQDVVMINKSIIYVEPHTGSIQQWHTDLRETGDIVVLVALTHHKGMGGTGFLTDAHSCEEVVKAEKAGTPCIDFEISNIYTATYQNIGDAVVFSWETFHRGMGNNHETEPRLLLALNYGIQLADGSLNDVWNPGSTPSVYLFDEKKAKGKPVARRDSRFTKIILGKITGKKKASGKILYTLQFEDDETKAVGARELSHMRNLYFDFQSGAVSTKNCIAKEFEGDIYFGMLHGKTTVPAENGKNSTRYHIVYSDGDTEEMNEPEFEEARELWSRIDSKN</sequence>
<dbReference type="SUPFAM" id="SSF51197">
    <property type="entry name" value="Clavaminate synthase-like"/>
    <property type="match status" value="1"/>
</dbReference>
<evidence type="ECO:0000313" key="3">
    <source>
        <dbReference type="Proteomes" id="UP001295423"/>
    </source>
</evidence>
<protein>
    <submittedName>
        <fullName evidence="2">Uncharacterized protein</fullName>
    </submittedName>
</protein>
<evidence type="ECO:0000256" key="1">
    <source>
        <dbReference type="SAM" id="MobiDB-lite"/>
    </source>
</evidence>
<comment type="caution">
    <text evidence="2">The sequence shown here is derived from an EMBL/GenBank/DDBJ whole genome shotgun (WGS) entry which is preliminary data.</text>
</comment>
<feature type="region of interest" description="Disordered" evidence="1">
    <location>
        <begin position="34"/>
        <end position="55"/>
    </location>
</feature>
<dbReference type="EMBL" id="CAKOGP040001898">
    <property type="protein sequence ID" value="CAJ1955844.1"/>
    <property type="molecule type" value="Genomic_DNA"/>
</dbReference>
<organism evidence="2 3">
    <name type="scientific">Cylindrotheca closterium</name>
    <dbReference type="NCBI Taxonomy" id="2856"/>
    <lineage>
        <taxon>Eukaryota</taxon>
        <taxon>Sar</taxon>
        <taxon>Stramenopiles</taxon>
        <taxon>Ochrophyta</taxon>
        <taxon>Bacillariophyta</taxon>
        <taxon>Bacillariophyceae</taxon>
        <taxon>Bacillariophycidae</taxon>
        <taxon>Bacillariales</taxon>
        <taxon>Bacillariaceae</taxon>
        <taxon>Cylindrotheca</taxon>
    </lineage>
</organism>
<reference evidence="2" key="1">
    <citation type="submission" date="2023-08" db="EMBL/GenBank/DDBJ databases">
        <authorList>
            <person name="Audoor S."/>
            <person name="Bilcke G."/>
        </authorList>
    </citation>
    <scope>NUCLEOTIDE SEQUENCE</scope>
</reference>
<gene>
    <name evidence="2" type="ORF">CYCCA115_LOCUS15950</name>
</gene>
<dbReference type="AlphaFoldDB" id="A0AAD2FYR5"/>
<name>A0AAD2FYR5_9STRA</name>
<accession>A0AAD2FYR5</accession>
<evidence type="ECO:0000313" key="2">
    <source>
        <dbReference type="EMBL" id="CAJ1955844.1"/>
    </source>
</evidence>
<keyword evidence="3" id="KW-1185">Reference proteome</keyword>
<dbReference type="Gene3D" id="2.60.120.620">
    <property type="entry name" value="q2cbj1_9rhob like domain"/>
    <property type="match status" value="1"/>
</dbReference>
<proteinExistence type="predicted"/>
<dbReference type="Proteomes" id="UP001295423">
    <property type="component" value="Unassembled WGS sequence"/>
</dbReference>